<accession>A0A1M6U155</accession>
<dbReference type="EMBL" id="FRAU01000004">
    <property type="protein sequence ID" value="SHK62874.1"/>
    <property type="molecule type" value="Genomic_DNA"/>
</dbReference>
<evidence type="ECO:0000313" key="1">
    <source>
        <dbReference type="EMBL" id="SHK62874.1"/>
    </source>
</evidence>
<keyword evidence="2" id="KW-1185">Reference proteome</keyword>
<gene>
    <name evidence="1" type="ORF">SAMN04488087_1616</name>
</gene>
<dbReference type="STRING" id="633813.SAMN04488087_1616"/>
<sequence length="84" mass="9166">MKKLLQRLPVLHAFFAVLILSGSLILLDPSPAWAIKCRAEVTCGNCGKVSCEADGPNAQCEASQRNGEVRCYDGDGWSYGFCRE</sequence>
<reference evidence="2" key="1">
    <citation type="submission" date="2016-11" db="EMBL/GenBank/DDBJ databases">
        <authorList>
            <person name="Varghese N."/>
            <person name="Submissions S."/>
        </authorList>
    </citation>
    <scope>NUCLEOTIDE SEQUENCE [LARGE SCALE GENOMIC DNA]</scope>
    <source>
        <strain evidence="2">DSM 22212</strain>
    </source>
</reference>
<dbReference type="Proteomes" id="UP000185812">
    <property type="component" value="Unassembled WGS sequence"/>
</dbReference>
<dbReference type="AlphaFoldDB" id="A0A1M6U155"/>
<name>A0A1M6U155_9BACT</name>
<proteinExistence type="predicted"/>
<protein>
    <submittedName>
        <fullName evidence="1">Uncharacterized protein</fullName>
    </submittedName>
</protein>
<evidence type="ECO:0000313" key="2">
    <source>
        <dbReference type="Proteomes" id="UP000185812"/>
    </source>
</evidence>
<organism evidence="1 2">
    <name type="scientific">Rhodothermus profundi</name>
    <dbReference type="NCBI Taxonomy" id="633813"/>
    <lineage>
        <taxon>Bacteria</taxon>
        <taxon>Pseudomonadati</taxon>
        <taxon>Rhodothermota</taxon>
        <taxon>Rhodothermia</taxon>
        <taxon>Rhodothermales</taxon>
        <taxon>Rhodothermaceae</taxon>
        <taxon>Rhodothermus</taxon>
    </lineage>
</organism>